<dbReference type="AlphaFoldDB" id="A0A8X7VL84"/>
<dbReference type="GO" id="GO:0008312">
    <property type="term" value="F:7S RNA binding"/>
    <property type="evidence" value="ECO:0007669"/>
    <property type="project" value="InterPro"/>
</dbReference>
<organism evidence="3 4">
    <name type="scientific">Brassica carinata</name>
    <name type="common">Ethiopian mustard</name>
    <name type="synonym">Abyssinian cabbage</name>
    <dbReference type="NCBI Taxonomy" id="52824"/>
    <lineage>
        <taxon>Eukaryota</taxon>
        <taxon>Viridiplantae</taxon>
        <taxon>Streptophyta</taxon>
        <taxon>Embryophyta</taxon>
        <taxon>Tracheophyta</taxon>
        <taxon>Spermatophyta</taxon>
        <taxon>Magnoliopsida</taxon>
        <taxon>eudicotyledons</taxon>
        <taxon>Gunneridae</taxon>
        <taxon>Pentapetalae</taxon>
        <taxon>rosids</taxon>
        <taxon>malvids</taxon>
        <taxon>Brassicales</taxon>
        <taxon>Brassicaceae</taxon>
        <taxon>Brassiceae</taxon>
        <taxon>Brassica</taxon>
    </lineage>
</organism>
<name>A0A8X7VL84_BRACI</name>
<feature type="compositionally biased region" description="Basic and acidic residues" evidence="1">
    <location>
        <begin position="7"/>
        <end position="32"/>
    </location>
</feature>
<reference evidence="3 4" key="1">
    <citation type="submission" date="2020-02" db="EMBL/GenBank/DDBJ databases">
        <authorList>
            <person name="Ma Q."/>
            <person name="Huang Y."/>
            <person name="Song X."/>
            <person name="Pei D."/>
        </authorList>
    </citation>
    <scope>NUCLEOTIDE SEQUENCE [LARGE SCALE GENOMIC DNA]</scope>
    <source>
        <strain evidence="3">Sxm20200214</strain>
        <tissue evidence="3">Leaf</tissue>
    </source>
</reference>
<dbReference type="InterPro" id="IPR036891">
    <property type="entry name" value="Signal_recog_part_SRP54_M_sf"/>
</dbReference>
<dbReference type="GO" id="GO:0006614">
    <property type="term" value="P:SRP-dependent cotranslational protein targeting to membrane"/>
    <property type="evidence" value="ECO:0007669"/>
    <property type="project" value="InterPro"/>
</dbReference>
<feature type="region of interest" description="Disordered" evidence="1">
    <location>
        <begin position="95"/>
        <end position="129"/>
    </location>
</feature>
<dbReference type="GO" id="GO:0048500">
    <property type="term" value="C:signal recognition particle"/>
    <property type="evidence" value="ECO:0007669"/>
    <property type="project" value="InterPro"/>
</dbReference>
<keyword evidence="4" id="KW-1185">Reference proteome</keyword>
<dbReference type="Proteomes" id="UP000886595">
    <property type="component" value="Unassembled WGS sequence"/>
</dbReference>
<protein>
    <recommendedName>
        <fullName evidence="2">Signal recognition particle SRP54 subunit M-domain domain-containing protein</fullName>
    </recommendedName>
</protein>
<gene>
    <name evidence="3" type="ORF">Bca52824_025315</name>
</gene>
<comment type="caution">
    <text evidence="3">The sequence shown here is derived from an EMBL/GenBank/DDBJ whole genome shotgun (WGS) entry which is preliminary data.</text>
</comment>
<proteinExistence type="predicted"/>
<evidence type="ECO:0000259" key="2">
    <source>
        <dbReference type="Pfam" id="PF02978"/>
    </source>
</evidence>
<accession>A0A8X7VL84</accession>
<sequence>MIEAMTPEEREKPELLAESPERRKRVAEDSGKTEQQVSQLVAQIFQMRVRMKNLMGVMEGGSIPALSQLEDAMKAQQRESNWILVNEYYPGSTWNRKEEEEKGGLKRKNANSPPPNDTVSPPSATAIPPTQLTIHQSPRHLSSKKSSVFLTRANSLKPFENVKPYLQSESRTILAGWLCSFVSLPDHPQDRLLHLQPHHHNPLKLRNAGIVLAALFLARVVAGYLQQAYLWEASLNSVYRIRVGESLSSSKVGMGSRLEILRIVSLLKFPTLSMLFSIFADYELELLQTVVPSAFQISAMATHMVVASPVLTLVSAMVITHSVSW</sequence>
<feature type="domain" description="Signal recognition particle SRP54 subunit M-domain" evidence="2">
    <location>
        <begin position="1"/>
        <end position="51"/>
    </location>
</feature>
<feature type="compositionally biased region" description="Polar residues" evidence="1">
    <location>
        <begin position="117"/>
        <end position="129"/>
    </location>
</feature>
<dbReference type="SUPFAM" id="SSF47446">
    <property type="entry name" value="Signal peptide-binding domain"/>
    <property type="match status" value="1"/>
</dbReference>
<feature type="compositionally biased region" description="Basic and acidic residues" evidence="1">
    <location>
        <begin position="95"/>
        <end position="104"/>
    </location>
</feature>
<dbReference type="Pfam" id="PF02978">
    <property type="entry name" value="SRP_SPB"/>
    <property type="match status" value="1"/>
</dbReference>
<dbReference type="OrthoDB" id="1726319at2759"/>
<dbReference type="EMBL" id="JAAMPC010000005">
    <property type="protein sequence ID" value="KAG2313758.1"/>
    <property type="molecule type" value="Genomic_DNA"/>
</dbReference>
<feature type="region of interest" description="Disordered" evidence="1">
    <location>
        <begin position="1"/>
        <end position="36"/>
    </location>
</feature>
<evidence type="ECO:0000313" key="3">
    <source>
        <dbReference type="EMBL" id="KAG2313758.1"/>
    </source>
</evidence>
<evidence type="ECO:0000313" key="4">
    <source>
        <dbReference type="Proteomes" id="UP000886595"/>
    </source>
</evidence>
<dbReference type="InterPro" id="IPR004125">
    <property type="entry name" value="Signal_recog_particle_SRP54_M"/>
</dbReference>
<evidence type="ECO:0000256" key="1">
    <source>
        <dbReference type="SAM" id="MobiDB-lite"/>
    </source>
</evidence>
<dbReference type="Gene3D" id="1.10.260.30">
    <property type="entry name" value="Signal recognition particle, SRP54 subunit, M-domain"/>
    <property type="match status" value="1"/>
</dbReference>